<protein>
    <submittedName>
        <fullName evidence="14">Methyl-accepting chemotaxis protein</fullName>
    </submittedName>
</protein>
<reference evidence="15" key="1">
    <citation type="submission" date="2016-10" db="EMBL/GenBank/DDBJ databases">
        <authorList>
            <person name="Varghese N."/>
            <person name="Submissions S."/>
        </authorList>
    </citation>
    <scope>NUCLEOTIDE SEQUENCE [LARGE SCALE GENOMIC DNA]</scope>
    <source>
        <strain evidence="15">CGMCC 1.10369</strain>
    </source>
</reference>
<dbReference type="STRING" id="745820.SAMN04488053_10830"/>
<evidence type="ECO:0000256" key="9">
    <source>
        <dbReference type="PROSITE-ProRule" id="PRU00284"/>
    </source>
</evidence>
<keyword evidence="4 11" id="KW-0812">Transmembrane</keyword>
<keyword evidence="15" id="KW-1185">Reference proteome</keyword>
<dbReference type="SMART" id="SM00283">
    <property type="entry name" value="MA"/>
    <property type="match status" value="1"/>
</dbReference>
<evidence type="ECO:0000256" key="8">
    <source>
        <dbReference type="ARBA" id="ARBA00029447"/>
    </source>
</evidence>
<dbReference type="GO" id="GO:0007165">
    <property type="term" value="P:signal transduction"/>
    <property type="evidence" value="ECO:0007669"/>
    <property type="project" value="UniProtKB-KW"/>
</dbReference>
<evidence type="ECO:0000256" key="6">
    <source>
        <dbReference type="ARBA" id="ARBA00023136"/>
    </source>
</evidence>
<comment type="subcellular location">
    <subcellularLocation>
        <location evidence="1">Cell membrane</location>
        <topology evidence="1">Multi-pass membrane protein</topology>
    </subcellularLocation>
</comment>
<feature type="compositionally biased region" description="Polar residues" evidence="10">
    <location>
        <begin position="671"/>
        <end position="690"/>
    </location>
</feature>
<comment type="similarity">
    <text evidence="8">Belongs to the methyl-accepting chemotaxis (MCP) protein family.</text>
</comment>
<evidence type="ECO:0000259" key="12">
    <source>
        <dbReference type="PROSITE" id="PS50111"/>
    </source>
</evidence>
<dbReference type="Pfam" id="PF02743">
    <property type="entry name" value="dCache_1"/>
    <property type="match status" value="1"/>
</dbReference>
<evidence type="ECO:0000256" key="3">
    <source>
        <dbReference type="ARBA" id="ARBA00022500"/>
    </source>
</evidence>
<dbReference type="GO" id="GO:0006935">
    <property type="term" value="P:chemotaxis"/>
    <property type="evidence" value="ECO:0007669"/>
    <property type="project" value="UniProtKB-KW"/>
</dbReference>
<feature type="transmembrane region" description="Helical" evidence="11">
    <location>
        <begin position="308"/>
        <end position="326"/>
    </location>
</feature>
<dbReference type="SMART" id="SM00304">
    <property type="entry name" value="HAMP"/>
    <property type="match status" value="1"/>
</dbReference>
<dbReference type="InterPro" id="IPR004089">
    <property type="entry name" value="MCPsignal_dom"/>
</dbReference>
<feature type="domain" description="HAMP" evidence="13">
    <location>
        <begin position="328"/>
        <end position="383"/>
    </location>
</feature>
<dbReference type="InterPro" id="IPR033479">
    <property type="entry name" value="dCache_1"/>
</dbReference>
<evidence type="ECO:0000256" key="5">
    <source>
        <dbReference type="ARBA" id="ARBA00022989"/>
    </source>
</evidence>
<dbReference type="PANTHER" id="PTHR32089:SF112">
    <property type="entry name" value="LYSOZYME-LIKE PROTEIN-RELATED"/>
    <property type="match status" value="1"/>
</dbReference>
<keyword evidence="3" id="KW-0145">Chemotaxis</keyword>
<sequence length="690" mass="75807">MRKENSRKKSRGIFLKIFLASIICIIVPLIVSGVYMSQTTSATLEDDAKRHLQEINSEKNKQIDTVFDLNMEIANQMASNTYTQTTYDQLNETGELDPAGYQSLQEDLERMFNEADGLYENIFLTYDDQIIIDGIGGAAEGHEFDPEMEQWYFETLERREMLLSDYMISPVSGRPAIVISAPILDDATGEVLGVFASPIDMFTLTNSLVAGDESGESVNTMVIDRDGLVISSTFEELALELNLSQSEGDMSSFFSQMQTEDQGYSFFTLNNEEHIGYYSLDAEKETYIVTHIPVGQYMSHIDSLQSSILLVVVISGIIAMIIIALLTRRITNPIRIASQKLSGMAGGDFTQTFPDKFKKGSDETALLMASIHTMHENVKDIVSTITKESHQTDQFTQMTNEDINELQQAVTDVSALTNQIVQSMDGIAATTQEISANADQLTDTVKEISENTKTGVADSNAIGERAEALKSTVIQSQEKAAATNQNVSAKLVEAIEKSKKVEQINQLTSSILAITDQTNLLALNASIEAARAGEHGKGFAVVADEVRKLAEMSSATVTEIQGTTATVIEAVKEMQESSEELLTFMNETVSVDYQTMADSSVQYSADAKKIGEQINNFNHYAESLMIAISESAKATAEISQENTSIASDIEDISQRNTAILERTDRLRKLAQDTSESSSNLKGAINTFTTE</sequence>
<dbReference type="PANTHER" id="PTHR32089">
    <property type="entry name" value="METHYL-ACCEPTING CHEMOTAXIS PROTEIN MCPB"/>
    <property type="match status" value="1"/>
</dbReference>
<dbReference type="EMBL" id="FNIL01000008">
    <property type="protein sequence ID" value="SDO16311.1"/>
    <property type="molecule type" value="Genomic_DNA"/>
</dbReference>
<dbReference type="PROSITE" id="PS50111">
    <property type="entry name" value="CHEMOTAXIS_TRANSDUC_2"/>
    <property type="match status" value="1"/>
</dbReference>
<dbReference type="CDD" id="cd18773">
    <property type="entry name" value="PDC1_HK_sensor"/>
    <property type="match status" value="1"/>
</dbReference>
<evidence type="ECO:0000256" key="4">
    <source>
        <dbReference type="ARBA" id="ARBA00022692"/>
    </source>
</evidence>
<evidence type="ECO:0000259" key="13">
    <source>
        <dbReference type="PROSITE" id="PS50885"/>
    </source>
</evidence>
<gene>
    <name evidence="14" type="ORF">SAMN04488053_10830</name>
</gene>
<proteinExistence type="inferred from homology"/>
<feature type="region of interest" description="Disordered" evidence="10">
    <location>
        <begin position="670"/>
        <end position="690"/>
    </location>
</feature>
<dbReference type="SUPFAM" id="SSF58104">
    <property type="entry name" value="Methyl-accepting chemotaxis protein (MCP) signaling domain"/>
    <property type="match status" value="1"/>
</dbReference>
<evidence type="ECO:0000256" key="1">
    <source>
        <dbReference type="ARBA" id="ARBA00004651"/>
    </source>
</evidence>
<dbReference type="InterPro" id="IPR003660">
    <property type="entry name" value="HAMP_dom"/>
</dbReference>
<dbReference type="PROSITE" id="PS50885">
    <property type="entry name" value="HAMP"/>
    <property type="match status" value="1"/>
</dbReference>
<dbReference type="Pfam" id="PF00015">
    <property type="entry name" value="MCPsignal"/>
    <property type="match status" value="1"/>
</dbReference>
<name>A0A1H0HBQ3_9BACI</name>
<feature type="domain" description="Methyl-accepting transducer" evidence="12">
    <location>
        <begin position="402"/>
        <end position="650"/>
    </location>
</feature>
<evidence type="ECO:0000313" key="15">
    <source>
        <dbReference type="Proteomes" id="UP000198778"/>
    </source>
</evidence>
<dbReference type="OrthoDB" id="9760371at2"/>
<dbReference type="Gene3D" id="3.30.450.20">
    <property type="entry name" value="PAS domain"/>
    <property type="match status" value="2"/>
</dbReference>
<organism evidence="14 15">
    <name type="scientific">Alkalicoccus daliensis</name>
    <dbReference type="NCBI Taxonomy" id="745820"/>
    <lineage>
        <taxon>Bacteria</taxon>
        <taxon>Bacillati</taxon>
        <taxon>Bacillota</taxon>
        <taxon>Bacilli</taxon>
        <taxon>Bacillales</taxon>
        <taxon>Bacillaceae</taxon>
        <taxon>Alkalicoccus</taxon>
    </lineage>
</organism>
<dbReference type="AlphaFoldDB" id="A0A1H0HBQ3"/>
<keyword evidence="6 11" id="KW-0472">Membrane</keyword>
<feature type="transmembrane region" description="Helical" evidence="11">
    <location>
        <begin position="12"/>
        <end position="36"/>
    </location>
</feature>
<dbReference type="InterPro" id="IPR029151">
    <property type="entry name" value="Sensor-like_sf"/>
</dbReference>
<keyword evidence="5 11" id="KW-1133">Transmembrane helix</keyword>
<accession>A0A1H0HBQ3</accession>
<evidence type="ECO:0000313" key="14">
    <source>
        <dbReference type="EMBL" id="SDO16311.1"/>
    </source>
</evidence>
<evidence type="ECO:0000256" key="7">
    <source>
        <dbReference type="ARBA" id="ARBA00023224"/>
    </source>
</evidence>
<dbReference type="Gene3D" id="1.10.287.950">
    <property type="entry name" value="Methyl-accepting chemotaxis protein"/>
    <property type="match status" value="1"/>
</dbReference>
<keyword evidence="7 9" id="KW-0807">Transducer</keyword>
<dbReference type="Proteomes" id="UP000198778">
    <property type="component" value="Unassembled WGS sequence"/>
</dbReference>
<evidence type="ECO:0000256" key="11">
    <source>
        <dbReference type="SAM" id="Phobius"/>
    </source>
</evidence>
<keyword evidence="2" id="KW-1003">Cell membrane</keyword>
<dbReference type="GO" id="GO:0005886">
    <property type="term" value="C:plasma membrane"/>
    <property type="evidence" value="ECO:0007669"/>
    <property type="project" value="UniProtKB-SubCell"/>
</dbReference>
<evidence type="ECO:0000256" key="2">
    <source>
        <dbReference type="ARBA" id="ARBA00022475"/>
    </source>
</evidence>
<evidence type="ECO:0000256" key="10">
    <source>
        <dbReference type="SAM" id="MobiDB-lite"/>
    </source>
</evidence>
<dbReference type="SUPFAM" id="SSF103190">
    <property type="entry name" value="Sensory domain-like"/>
    <property type="match status" value="1"/>
</dbReference>